<comment type="caution">
    <text evidence="4">The sequence shown here is derived from an EMBL/GenBank/DDBJ whole genome shotgun (WGS) entry which is preliminary data.</text>
</comment>
<evidence type="ECO:0000259" key="3">
    <source>
        <dbReference type="PROSITE" id="PS51123"/>
    </source>
</evidence>
<dbReference type="InterPro" id="IPR006665">
    <property type="entry name" value="OmpA-like"/>
</dbReference>
<feature type="coiled-coil region" evidence="2">
    <location>
        <begin position="63"/>
        <end position="97"/>
    </location>
</feature>
<accession>A0A098S806</accession>
<gene>
    <name evidence="4" type="ORF">IX84_10505</name>
</gene>
<dbReference type="PROSITE" id="PS51123">
    <property type="entry name" value="OMPA_2"/>
    <property type="match status" value="1"/>
</dbReference>
<name>A0A098S806_9BACT</name>
<dbReference type="Proteomes" id="UP000029736">
    <property type="component" value="Unassembled WGS sequence"/>
</dbReference>
<evidence type="ECO:0000313" key="5">
    <source>
        <dbReference type="Proteomes" id="UP000029736"/>
    </source>
</evidence>
<dbReference type="AlphaFoldDB" id="A0A098S806"/>
<reference evidence="4 5" key="1">
    <citation type="journal article" date="2014" name="Int. J. Syst. Evol. Microbiol.">
        <title>Phaeodactylibacter xiamenensis gen. nov., sp. nov., a member of the family Saprospiraceae isolated from the marine alga Phaeodactylum tricornutum.</title>
        <authorList>
            <person name="Chen Z.Jr."/>
            <person name="Lei X."/>
            <person name="Lai Q."/>
            <person name="Li Y."/>
            <person name="Zhang B."/>
            <person name="Zhang J."/>
            <person name="Zhang H."/>
            <person name="Yang L."/>
            <person name="Zheng W."/>
            <person name="Tian Y."/>
            <person name="Yu Z."/>
            <person name="Xu H.Jr."/>
            <person name="Zheng T."/>
        </authorList>
    </citation>
    <scope>NUCLEOTIDE SEQUENCE [LARGE SCALE GENOMIC DNA]</scope>
    <source>
        <strain evidence="4 5">KD52</strain>
    </source>
</reference>
<dbReference type="CDD" id="cd07185">
    <property type="entry name" value="OmpA_C-like"/>
    <property type="match status" value="1"/>
</dbReference>
<feature type="domain" description="OmpA-like" evidence="3">
    <location>
        <begin position="149"/>
        <end position="272"/>
    </location>
</feature>
<dbReference type="PANTHER" id="PTHR30329:SF21">
    <property type="entry name" value="LIPOPROTEIN YIAD-RELATED"/>
    <property type="match status" value="1"/>
</dbReference>
<proteinExistence type="predicted"/>
<organism evidence="4 5">
    <name type="scientific">Phaeodactylibacter xiamenensis</name>
    <dbReference type="NCBI Taxonomy" id="1524460"/>
    <lineage>
        <taxon>Bacteria</taxon>
        <taxon>Pseudomonadati</taxon>
        <taxon>Bacteroidota</taxon>
        <taxon>Saprospiria</taxon>
        <taxon>Saprospirales</taxon>
        <taxon>Haliscomenobacteraceae</taxon>
        <taxon>Phaeodactylibacter</taxon>
    </lineage>
</organism>
<evidence type="ECO:0000256" key="2">
    <source>
        <dbReference type="SAM" id="Coils"/>
    </source>
</evidence>
<protein>
    <recommendedName>
        <fullName evidence="3">OmpA-like domain-containing protein</fullName>
    </recommendedName>
</protein>
<dbReference type="InterPro" id="IPR050330">
    <property type="entry name" value="Bact_OuterMem_StrucFunc"/>
</dbReference>
<dbReference type="STRING" id="1524460.IX84_10505"/>
<dbReference type="EMBL" id="JPOS01000020">
    <property type="protein sequence ID" value="KGE88235.1"/>
    <property type="molecule type" value="Genomic_DNA"/>
</dbReference>
<keyword evidence="5" id="KW-1185">Reference proteome</keyword>
<dbReference type="PANTHER" id="PTHR30329">
    <property type="entry name" value="STATOR ELEMENT OF FLAGELLAR MOTOR COMPLEX"/>
    <property type="match status" value="1"/>
</dbReference>
<dbReference type="Gene3D" id="3.30.1330.60">
    <property type="entry name" value="OmpA-like domain"/>
    <property type="match status" value="1"/>
</dbReference>
<keyword evidence="2" id="KW-0175">Coiled coil</keyword>
<dbReference type="GO" id="GO:0016020">
    <property type="term" value="C:membrane"/>
    <property type="evidence" value="ECO:0007669"/>
    <property type="project" value="UniProtKB-UniRule"/>
</dbReference>
<sequence>MGVLPLLLVSCVSKKKHLAAIATADAVADSLTYRLDSTTNLVYQLRLDTAERRGENTALLASQRNLQDRIIALDDEIERLQRERSNEVQDLDDRLQERDALIAERDAKIAAFQALLEARNAELDTLGAQLLDTLQRRDSAAFTLELEPGGYLSLSVLADYLFYPGSTTRLEPAADSTLLIISRYLADYPTLQLTVIGHNNNEPLRRNSINSKWEFSAMRAATLVNELTRKYELSTSRVTVAGKGDFAPRTSNSTEEGRLLNERMEFRIELGQRRLLRDLKRALD</sequence>
<dbReference type="InterPro" id="IPR036737">
    <property type="entry name" value="OmpA-like_sf"/>
</dbReference>
<dbReference type="Pfam" id="PF00691">
    <property type="entry name" value="OmpA"/>
    <property type="match status" value="1"/>
</dbReference>
<keyword evidence="1" id="KW-0472">Membrane</keyword>
<evidence type="ECO:0000256" key="1">
    <source>
        <dbReference type="PROSITE-ProRule" id="PRU00473"/>
    </source>
</evidence>
<dbReference type="SUPFAM" id="SSF103088">
    <property type="entry name" value="OmpA-like"/>
    <property type="match status" value="1"/>
</dbReference>
<evidence type="ECO:0000313" key="4">
    <source>
        <dbReference type="EMBL" id="KGE88235.1"/>
    </source>
</evidence>